<dbReference type="Gene3D" id="3.40.50.1820">
    <property type="entry name" value="alpha/beta hydrolase"/>
    <property type="match status" value="1"/>
</dbReference>
<evidence type="ECO:0000256" key="4">
    <source>
        <dbReference type="ARBA" id="ARBA00023026"/>
    </source>
</evidence>
<accession>A0A9P5YE39</accession>
<dbReference type="Pfam" id="PF00109">
    <property type="entry name" value="ketoacyl-synt"/>
    <property type="match status" value="1"/>
</dbReference>
<dbReference type="InterPro" id="IPR009081">
    <property type="entry name" value="PP-bd_ACP"/>
</dbReference>
<dbReference type="Pfam" id="PF00975">
    <property type="entry name" value="Thioesterase"/>
    <property type="match status" value="1"/>
</dbReference>
<feature type="active site" description="Proton donor; for dehydratase activity" evidence="6">
    <location>
        <position position="1083"/>
    </location>
</feature>
<evidence type="ECO:0000313" key="10">
    <source>
        <dbReference type="Proteomes" id="UP000807353"/>
    </source>
</evidence>
<dbReference type="SUPFAM" id="SSF53474">
    <property type="entry name" value="alpha/beta-Hydrolases"/>
    <property type="match status" value="1"/>
</dbReference>
<keyword evidence="2" id="KW-0597">Phosphoprotein</keyword>
<keyword evidence="3" id="KW-0808">Transferase</keyword>
<dbReference type="Proteomes" id="UP000807353">
    <property type="component" value="Unassembled WGS sequence"/>
</dbReference>
<dbReference type="InterPro" id="IPR018201">
    <property type="entry name" value="Ketoacyl_synth_AS"/>
</dbReference>
<dbReference type="SMART" id="SM00822">
    <property type="entry name" value="PKS_KR"/>
    <property type="match status" value="1"/>
</dbReference>
<dbReference type="GO" id="GO:0004312">
    <property type="term" value="F:fatty acid synthase activity"/>
    <property type="evidence" value="ECO:0007669"/>
    <property type="project" value="TreeGrafter"/>
</dbReference>
<dbReference type="InterPro" id="IPR057326">
    <property type="entry name" value="KR_dom"/>
</dbReference>
<dbReference type="Pfam" id="PF08659">
    <property type="entry name" value="KR"/>
    <property type="match status" value="1"/>
</dbReference>
<dbReference type="SUPFAM" id="SSF51735">
    <property type="entry name" value="NAD(P)-binding Rossmann-fold domains"/>
    <property type="match status" value="1"/>
</dbReference>
<organism evidence="9 10">
    <name type="scientific">Collybia nuda</name>
    <dbReference type="NCBI Taxonomy" id="64659"/>
    <lineage>
        <taxon>Eukaryota</taxon>
        <taxon>Fungi</taxon>
        <taxon>Dikarya</taxon>
        <taxon>Basidiomycota</taxon>
        <taxon>Agaricomycotina</taxon>
        <taxon>Agaricomycetes</taxon>
        <taxon>Agaricomycetidae</taxon>
        <taxon>Agaricales</taxon>
        <taxon>Tricholomatineae</taxon>
        <taxon>Clitocybaceae</taxon>
        <taxon>Collybia</taxon>
    </lineage>
</organism>
<dbReference type="Pfam" id="PF00698">
    <property type="entry name" value="Acyl_transf_1"/>
    <property type="match status" value="1"/>
</dbReference>
<dbReference type="InterPro" id="IPR001031">
    <property type="entry name" value="Thioesterase"/>
</dbReference>
<dbReference type="Pfam" id="PF00550">
    <property type="entry name" value="PP-binding"/>
    <property type="match status" value="1"/>
</dbReference>
<evidence type="ECO:0000256" key="6">
    <source>
        <dbReference type="PROSITE-ProRule" id="PRU01363"/>
    </source>
</evidence>
<dbReference type="InterPro" id="IPR042104">
    <property type="entry name" value="PKS_dehydratase_sf"/>
</dbReference>
<keyword evidence="10" id="KW-1185">Reference proteome</keyword>
<dbReference type="PROSITE" id="PS52019">
    <property type="entry name" value="PKS_MFAS_DH"/>
    <property type="match status" value="1"/>
</dbReference>
<dbReference type="SUPFAM" id="SSF52151">
    <property type="entry name" value="FabD/lysophospholipase-like"/>
    <property type="match status" value="1"/>
</dbReference>
<dbReference type="Pfam" id="PF14765">
    <property type="entry name" value="PS-DH"/>
    <property type="match status" value="1"/>
</dbReference>
<dbReference type="Gene3D" id="3.10.129.110">
    <property type="entry name" value="Polyketide synthase dehydratase"/>
    <property type="match status" value="1"/>
</dbReference>
<name>A0A9P5YE39_9AGAR</name>
<evidence type="ECO:0000259" key="8">
    <source>
        <dbReference type="PROSITE" id="PS52019"/>
    </source>
</evidence>
<evidence type="ECO:0000256" key="5">
    <source>
        <dbReference type="ARBA" id="ARBA00023268"/>
    </source>
</evidence>
<dbReference type="InterPro" id="IPR049551">
    <property type="entry name" value="PKS_DH_C"/>
</dbReference>
<dbReference type="GO" id="GO:0006633">
    <property type="term" value="P:fatty acid biosynthetic process"/>
    <property type="evidence" value="ECO:0007669"/>
    <property type="project" value="InterPro"/>
</dbReference>
<feature type="domain" description="PKS/mFAS DH" evidence="8">
    <location>
        <begin position="882"/>
        <end position="1173"/>
    </location>
</feature>
<dbReference type="InterPro" id="IPR016039">
    <property type="entry name" value="Thiolase-like"/>
</dbReference>
<dbReference type="InterPro" id="IPR016035">
    <property type="entry name" value="Acyl_Trfase/lysoPLipase"/>
</dbReference>
<protein>
    <submittedName>
        <fullName evidence="9">Polyketide synthase</fullName>
    </submittedName>
</protein>
<feature type="domain" description="Ketosynthase family 3 (KS3)" evidence="7">
    <location>
        <begin position="8"/>
        <end position="427"/>
    </location>
</feature>
<proteinExistence type="predicted"/>
<reference evidence="9" key="1">
    <citation type="submission" date="2020-11" db="EMBL/GenBank/DDBJ databases">
        <authorList>
            <consortium name="DOE Joint Genome Institute"/>
            <person name="Ahrendt S."/>
            <person name="Riley R."/>
            <person name="Andreopoulos W."/>
            <person name="Labutti K."/>
            <person name="Pangilinan J."/>
            <person name="Ruiz-Duenas F.J."/>
            <person name="Barrasa J.M."/>
            <person name="Sanchez-Garcia M."/>
            <person name="Camarero S."/>
            <person name="Miyauchi S."/>
            <person name="Serrano A."/>
            <person name="Linde D."/>
            <person name="Babiker R."/>
            <person name="Drula E."/>
            <person name="Ayuso-Fernandez I."/>
            <person name="Pacheco R."/>
            <person name="Padilla G."/>
            <person name="Ferreira P."/>
            <person name="Barriuso J."/>
            <person name="Kellner H."/>
            <person name="Castanera R."/>
            <person name="Alfaro M."/>
            <person name="Ramirez L."/>
            <person name="Pisabarro A.G."/>
            <person name="Kuo A."/>
            <person name="Tritt A."/>
            <person name="Lipzen A."/>
            <person name="He G."/>
            <person name="Yan M."/>
            <person name="Ng V."/>
            <person name="Cullen D."/>
            <person name="Martin F."/>
            <person name="Rosso M.-N."/>
            <person name="Henrissat B."/>
            <person name="Hibbett D."/>
            <person name="Martinez A.T."/>
            <person name="Grigoriev I.V."/>
        </authorList>
    </citation>
    <scope>NUCLEOTIDE SEQUENCE</scope>
    <source>
        <strain evidence="9">CBS 247.69</strain>
    </source>
</reference>
<sequence>MTQSQFVLEPIAIVGISTEFPGGASRPNLDHHHFFEFLLNHGQAYEQIPRDRFNIDAWKGRNAGQIITDTGSFLKNTALFDHVEFGITATDAKTMALSTRKLIEHSFLALLDSGIDYRGRNVGSYMAGVAFEATTIADSDEFDVHGSFAGYPSMIANKVSYHLDLLGPSLPTDTACSSTLTAFHLAVQALRAGECEAAVVGGCQLNHRLADFIQYSQGSVLSPDGKCKPFDASANGFARGEGAAVVVLKPLRDALRDGDHIYASVLGTGINSSGAAAPVSAPVAEAQADAMVRAYKGTGRHPSEVDFVELHATGTAAGDPIEANWVGERFLREDDLLIGSVKGNIGHLEITAFLASLSKVCSIFETGYIPPNVNLRNLNPAIAWDRYRLRVPTEPTKLPARHSSGRSLISMTSSGIGGSNGHAVIEGPPVKFALTQKTTIRPILYVVGGLSPRSASLVASDLADAVIQGEAHRLDLASIYGRRSRQMTWRTFAVWSPEKPTLEFPSPILTPRSKPPVVFVFSGQGPQHFDMGRQLFKHYPTFKESVERMDSQYQSTTGHSLIRRLGLFDDVQDYEALGEIWPISAILPALAMVQMALYDLLQSIGVRPDIVVGHSAGETAVLYASGAFSQEMALEIAIARGIAMTHVQETSNGTMAAFSCGVDDAQPIIDAVLVDSSAGILDIACYNSEKALTLSGDEALINKAVEMATAQGILARKLRTRVPVHSRLMELCHNDYQTRIDDIFSRYHGNYTPTTRTFSCVTGEEWKGAFGPEYLWHNAVQPVLFSRSISAILQEAPSAIFIEVSPHPVLSSYLSELGAGAQSIVGPMKRTKKMHTFHESTIFLEAIGRIAQLGYNNISFPTLHGNDQPNFNISTPPYRFAPKLIPYYPESSQMVAKYLRNRIGPLNYADLKFNTATHPELAEHVIRGEAIMPAAGFIEMAFEHGAQFIWNIKFNSMMPILADKRLSVEFLQNKKHWSITSASTELTFVRSRAARVHVDGYMSSTFSDSMNSSINLDAIRSRCEEINVKHFYETLSYFAQYGPTFQRVVGCYIGDGEALAVIKCASPDLPNLGDYILHPAMLDACFHIMVHPALTANADRNYYYLPAGVNSVVLHDPSFVKSAAPEFLFSYVKFQEWLPDSISFDLVVCNDQGRRICSFFGFKVARHSIRPDLTGARKSYDLIFEPIMDPLPKLQQTEPFDYKIPSPSEFLEISRSQASSGQPIILAFRLDEALSFPELLSVFRRAGNEKIWIVASEDRDGFAARGFFRVWTRETFTTNAHLVIFHKTWADNEKVTYVRNLTALPDTEKEIYVDREGVVRAPRATSFPELTSKPHITSQLPTFPPSSGVVVSISSFTPAQGGLQGFIGTVADGKATEWKKGTRVVGIASASARDSEIIHEGRLISLEDGEDGVDLATLALPMVFTALSIGLEAIRNTKRLTSQKIVITDNESPFIQSFLYLLEAFGLSPLLITPEVSVESLSILRSSNIVISGSSDEEDIDVLTGVVSHPSTTFFWNDSHENAASKVEQNPWLIGDSLAELRKVLYLVAQKRHHYTLPENPLIMTNTQSRPLFDNQKAYLLVGGIGSLGIHIALWMYKRGARHIVLTSRSGRDSLKKINNVMGLRILGYLENRKDLNIQFCACDAASESDTSKLVASITSPLGGCILMSVVLSDKLLISHTKDTFWVPFASKEKAFHVLESVINIPGLDFLVTLSSAATFGSSGQTNYASANTIMDALTAPYPNAFSFIAPAVLDSTTFSHGPDLLPDPKYYLWLPWSMTSEEICAGLEDGIRRLKEGPFWLYVPDLHWESVQKHFGSSAIYDHLVEEPTEGSEEMTPVESKASLKDLVLSFLDVPEDDFSPEVPFTSYGLDSLSAGRMSYSLKSIISITQMQLLADMSLRDLEARVEEIALVKEPETDISPNNKHFSWDELNQSGQTVVKLVDGEGCPLILIHGVGGSIVPFIPLQQRFTTPLWAIQTTPEVPIDSIEKMAEFYFLRIKEERPQGPYRLGGFSASSLVTFEIARLLQANGDEIERLIMVDHFPMLFASPLFPLDEETVSTGTPSKKLLNTALLSMYDSYARDSSLIVRKSAEDLMDAHLGKPVLERTQNYYNDFRTTAMAVTKYLLNFVDIENYTSETQNIVRRRLAQRIGEVSFPITVVVADKGIRSPTSGPEWQDLGVKLFLPRASVLSVNCGHFDLFEHDGVIQLLEKSTTA</sequence>
<keyword evidence="4" id="KW-0843">Virulence</keyword>
<dbReference type="InterPro" id="IPR020841">
    <property type="entry name" value="PKS_Beta-ketoAc_synthase_dom"/>
</dbReference>
<dbReference type="InterPro" id="IPR036291">
    <property type="entry name" value="NAD(P)-bd_dom_sf"/>
</dbReference>
<dbReference type="SMART" id="SM00827">
    <property type="entry name" value="PKS_AT"/>
    <property type="match status" value="1"/>
</dbReference>
<dbReference type="GO" id="GO:0004315">
    <property type="term" value="F:3-oxoacyl-[acyl-carrier-protein] synthase activity"/>
    <property type="evidence" value="ECO:0007669"/>
    <property type="project" value="InterPro"/>
</dbReference>
<dbReference type="InterPro" id="IPR014030">
    <property type="entry name" value="Ketoacyl_synth_N"/>
</dbReference>
<dbReference type="EMBL" id="MU150239">
    <property type="protein sequence ID" value="KAF9466964.1"/>
    <property type="molecule type" value="Genomic_DNA"/>
</dbReference>
<dbReference type="InterPro" id="IPR050091">
    <property type="entry name" value="PKS_NRPS_Biosynth_Enz"/>
</dbReference>
<evidence type="ECO:0000313" key="9">
    <source>
        <dbReference type="EMBL" id="KAF9466964.1"/>
    </source>
</evidence>
<dbReference type="SMART" id="SM00825">
    <property type="entry name" value="PKS_KS"/>
    <property type="match status" value="1"/>
</dbReference>
<dbReference type="PANTHER" id="PTHR43775">
    <property type="entry name" value="FATTY ACID SYNTHASE"/>
    <property type="match status" value="1"/>
</dbReference>
<dbReference type="Gene3D" id="3.40.366.10">
    <property type="entry name" value="Malonyl-Coenzyme A Acyl Carrier Protein, domain 2"/>
    <property type="match status" value="1"/>
</dbReference>
<evidence type="ECO:0000256" key="3">
    <source>
        <dbReference type="ARBA" id="ARBA00022679"/>
    </source>
</evidence>
<dbReference type="InterPro" id="IPR013968">
    <property type="entry name" value="PKS_KR"/>
</dbReference>
<dbReference type="PANTHER" id="PTHR43775:SF37">
    <property type="entry name" value="SI:DKEY-61P9.11"/>
    <property type="match status" value="1"/>
</dbReference>
<dbReference type="SUPFAM" id="SSF53901">
    <property type="entry name" value="Thiolase-like"/>
    <property type="match status" value="1"/>
</dbReference>
<feature type="region of interest" description="C-terminal hotdog fold" evidence="6">
    <location>
        <begin position="1023"/>
        <end position="1173"/>
    </location>
</feature>
<feature type="active site" description="Proton acceptor; for dehydratase activity" evidence="6">
    <location>
        <position position="924"/>
    </location>
</feature>
<dbReference type="OrthoDB" id="329835at2759"/>
<evidence type="ECO:0000256" key="1">
    <source>
        <dbReference type="ARBA" id="ARBA00022450"/>
    </source>
</evidence>
<dbReference type="InterPro" id="IPR001227">
    <property type="entry name" value="Ac_transferase_dom_sf"/>
</dbReference>
<evidence type="ECO:0000259" key="7">
    <source>
        <dbReference type="PROSITE" id="PS52004"/>
    </source>
</evidence>
<dbReference type="PROSITE" id="PS00606">
    <property type="entry name" value="KS3_1"/>
    <property type="match status" value="1"/>
</dbReference>
<dbReference type="Pfam" id="PF02801">
    <property type="entry name" value="Ketoacyl-synt_C"/>
    <property type="match status" value="1"/>
</dbReference>
<dbReference type="InterPro" id="IPR016036">
    <property type="entry name" value="Malonyl_transacylase_ACP-bd"/>
</dbReference>
<dbReference type="InterPro" id="IPR014031">
    <property type="entry name" value="Ketoacyl_synth_C"/>
</dbReference>
<keyword evidence="1" id="KW-0596">Phosphopantetheine</keyword>
<dbReference type="InterPro" id="IPR032821">
    <property type="entry name" value="PKS_assoc"/>
</dbReference>
<dbReference type="InterPro" id="IPR029058">
    <property type="entry name" value="AB_hydrolase_fold"/>
</dbReference>
<dbReference type="PROSITE" id="PS52004">
    <property type="entry name" value="KS3_2"/>
    <property type="match status" value="1"/>
</dbReference>
<evidence type="ECO:0000256" key="2">
    <source>
        <dbReference type="ARBA" id="ARBA00022553"/>
    </source>
</evidence>
<dbReference type="Gene3D" id="3.40.50.720">
    <property type="entry name" value="NAD(P)-binding Rossmann-like Domain"/>
    <property type="match status" value="1"/>
</dbReference>
<dbReference type="Pfam" id="PF16197">
    <property type="entry name" value="KAsynt_C_assoc"/>
    <property type="match status" value="1"/>
</dbReference>
<gene>
    <name evidence="9" type="ORF">BDZ94DRAFT_1250196</name>
</gene>
<feature type="region of interest" description="N-terminal hotdog fold" evidence="6">
    <location>
        <begin position="882"/>
        <end position="1009"/>
    </location>
</feature>
<comment type="caution">
    <text evidence="9">The sequence shown here is derived from an EMBL/GenBank/DDBJ whole genome shotgun (WGS) entry which is preliminary data.</text>
</comment>
<dbReference type="InterPro" id="IPR049900">
    <property type="entry name" value="PKS_mFAS_DH"/>
</dbReference>
<dbReference type="InterPro" id="IPR014043">
    <property type="entry name" value="Acyl_transferase_dom"/>
</dbReference>
<dbReference type="CDD" id="cd00833">
    <property type="entry name" value="PKS"/>
    <property type="match status" value="1"/>
</dbReference>
<dbReference type="SUPFAM" id="SSF55048">
    <property type="entry name" value="Probable ACP-binding domain of malonyl-CoA ACP transacylase"/>
    <property type="match status" value="1"/>
</dbReference>
<keyword evidence="5" id="KW-0511">Multifunctional enzyme</keyword>
<dbReference type="Gene3D" id="3.40.47.10">
    <property type="match status" value="1"/>
</dbReference>